<name>A0A923KUG6_9BURK</name>
<dbReference type="InterPro" id="IPR051908">
    <property type="entry name" value="Ribosomal_N-acetyltransferase"/>
</dbReference>
<dbReference type="Gene3D" id="3.40.630.30">
    <property type="match status" value="1"/>
</dbReference>
<dbReference type="GO" id="GO:0005737">
    <property type="term" value="C:cytoplasm"/>
    <property type="evidence" value="ECO:0007669"/>
    <property type="project" value="TreeGrafter"/>
</dbReference>
<dbReference type="SUPFAM" id="SSF55729">
    <property type="entry name" value="Acyl-CoA N-acyltransferases (Nat)"/>
    <property type="match status" value="1"/>
</dbReference>
<dbReference type="Pfam" id="PF13302">
    <property type="entry name" value="Acetyltransf_3"/>
    <property type="match status" value="1"/>
</dbReference>
<dbReference type="PANTHER" id="PTHR43441">
    <property type="entry name" value="RIBOSOMAL-PROTEIN-SERINE ACETYLTRANSFERASE"/>
    <property type="match status" value="1"/>
</dbReference>
<proteinExistence type="predicted"/>
<evidence type="ECO:0000313" key="2">
    <source>
        <dbReference type="EMBL" id="MBC3882212.1"/>
    </source>
</evidence>
<accession>A0A923KUG6</accession>
<dbReference type="EMBL" id="JACOFZ010000004">
    <property type="protein sequence ID" value="MBC3882212.1"/>
    <property type="molecule type" value="Genomic_DNA"/>
</dbReference>
<protein>
    <submittedName>
        <fullName evidence="2">GNAT family N-acetyltransferase</fullName>
    </submittedName>
</protein>
<dbReference type="AlphaFoldDB" id="A0A923KUG6"/>
<reference evidence="2" key="1">
    <citation type="submission" date="2020-08" db="EMBL/GenBank/DDBJ databases">
        <title>Novel species isolated from subtropical streams in China.</title>
        <authorList>
            <person name="Lu H."/>
        </authorList>
    </citation>
    <scope>NUCLEOTIDE SEQUENCE</scope>
    <source>
        <strain evidence="2">LX22W</strain>
    </source>
</reference>
<keyword evidence="3" id="KW-1185">Reference proteome</keyword>
<dbReference type="InterPro" id="IPR016181">
    <property type="entry name" value="Acyl_CoA_acyltransferase"/>
</dbReference>
<gene>
    <name evidence="2" type="ORF">H8K36_12540</name>
</gene>
<evidence type="ECO:0000313" key="3">
    <source>
        <dbReference type="Proteomes" id="UP000627446"/>
    </source>
</evidence>
<dbReference type="InterPro" id="IPR000182">
    <property type="entry name" value="GNAT_dom"/>
</dbReference>
<sequence>MEKFHFSYGFTPHQHQLTRPAPALIAFASAQLPQTGIGDFVIRPVRTTDLADWYGYLQKEQVKALMSWDVKSPEDLQQFIQSQWHNPQQNQIKWAITDQSQDRLIGTLGFHSIDQQNESCEVAYDLNPNYWNRGIITQVCRKMTAWAHEEIKLRRIAASVMLENQGSRRVLEKSGYNLEGVMRSYRKVRGIHKDYWLLSSLRNI</sequence>
<evidence type="ECO:0000259" key="1">
    <source>
        <dbReference type="PROSITE" id="PS51186"/>
    </source>
</evidence>
<dbReference type="Proteomes" id="UP000627446">
    <property type="component" value="Unassembled WGS sequence"/>
</dbReference>
<dbReference type="GO" id="GO:0008999">
    <property type="term" value="F:protein-N-terminal-alanine acetyltransferase activity"/>
    <property type="evidence" value="ECO:0007669"/>
    <property type="project" value="TreeGrafter"/>
</dbReference>
<dbReference type="RefSeq" id="WP_186916818.1">
    <property type="nucleotide sequence ID" value="NZ_JACOFZ010000004.1"/>
</dbReference>
<dbReference type="PANTHER" id="PTHR43441:SF11">
    <property type="entry name" value="RIBOSOMAL-PROTEIN-SERINE ACETYLTRANSFERASE"/>
    <property type="match status" value="1"/>
</dbReference>
<feature type="domain" description="N-acetyltransferase" evidence="1">
    <location>
        <begin position="40"/>
        <end position="202"/>
    </location>
</feature>
<organism evidence="2 3">
    <name type="scientific">Undibacterium nitidum</name>
    <dbReference type="NCBI Taxonomy" id="2762298"/>
    <lineage>
        <taxon>Bacteria</taxon>
        <taxon>Pseudomonadati</taxon>
        <taxon>Pseudomonadota</taxon>
        <taxon>Betaproteobacteria</taxon>
        <taxon>Burkholderiales</taxon>
        <taxon>Oxalobacteraceae</taxon>
        <taxon>Undibacterium</taxon>
    </lineage>
</organism>
<dbReference type="GO" id="GO:1990189">
    <property type="term" value="F:protein N-terminal-serine acetyltransferase activity"/>
    <property type="evidence" value="ECO:0007669"/>
    <property type="project" value="TreeGrafter"/>
</dbReference>
<dbReference type="PROSITE" id="PS51186">
    <property type="entry name" value="GNAT"/>
    <property type="match status" value="1"/>
</dbReference>
<comment type="caution">
    <text evidence="2">The sequence shown here is derived from an EMBL/GenBank/DDBJ whole genome shotgun (WGS) entry which is preliminary data.</text>
</comment>